<evidence type="ECO:0000313" key="3">
    <source>
        <dbReference type="Proteomes" id="UP000010523"/>
    </source>
</evidence>
<dbReference type="Pfam" id="PF19767">
    <property type="entry name" value="DUF6254"/>
    <property type="match status" value="1"/>
</dbReference>
<gene>
    <name evidence="2" type="ORF">PB1_02125</name>
</gene>
<dbReference type="Proteomes" id="UP000010523">
    <property type="component" value="Unassembled WGS sequence"/>
</dbReference>
<name>I3E5C9_BACMT</name>
<reference evidence="2 3" key="1">
    <citation type="journal article" date="2012" name="Appl. Environ. Microbiol.">
        <title>Genome Sequence of Thermotolerant Bacillus methanolicus: Features and Regulation Related to Methylotrophy and Production of L-Lysine and L-Glutamate from Methanol.</title>
        <authorList>
            <person name="Heggeset T.M."/>
            <person name="Krog A."/>
            <person name="Balzer S."/>
            <person name="Wentzel A."/>
            <person name="Ellingsen T.E."/>
            <person name="Brautaset T."/>
        </authorList>
    </citation>
    <scope>NUCLEOTIDE SEQUENCE [LARGE SCALE GENOMIC DNA]</scope>
    <source>
        <strain evidence="2 3">PB1</strain>
    </source>
</reference>
<protein>
    <submittedName>
        <fullName evidence="2">Uncharacterized protein</fullName>
    </submittedName>
</protein>
<dbReference type="InterPro" id="IPR046221">
    <property type="entry name" value="DUF6254"/>
</dbReference>
<accession>I3E5C9</accession>
<dbReference type="PATRIC" id="fig|997296.3.peg.476"/>
<evidence type="ECO:0000256" key="1">
    <source>
        <dbReference type="SAM" id="MobiDB-lite"/>
    </source>
</evidence>
<organism evidence="2 3">
    <name type="scientific">Bacillus methanolicus PB1</name>
    <dbReference type="NCBI Taxonomy" id="997296"/>
    <lineage>
        <taxon>Bacteria</taxon>
        <taxon>Bacillati</taxon>
        <taxon>Bacillota</taxon>
        <taxon>Bacilli</taxon>
        <taxon>Bacillales</taxon>
        <taxon>Bacillaceae</taxon>
        <taxon>Bacillus</taxon>
    </lineage>
</organism>
<feature type="region of interest" description="Disordered" evidence="1">
    <location>
        <begin position="1"/>
        <end position="36"/>
    </location>
</feature>
<dbReference type="EMBL" id="AFEU01000001">
    <property type="protein sequence ID" value="EIJ81700.1"/>
    <property type="molecule type" value="Genomic_DNA"/>
</dbReference>
<keyword evidence="3" id="KW-1185">Reference proteome</keyword>
<dbReference type="RefSeq" id="WP_003350434.1">
    <property type="nucleotide sequence ID" value="NZ_AFEU01000001.1"/>
</dbReference>
<evidence type="ECO:0000313" key="2">
    <source>
        <dbReference type="EMBL" id="EIJ81700.1"/>
    </source>
</evidence>
<dbReference type="AlphaFoldDB" id="I3E5C9"/>
<comment type="caution">
    <text evidence="2">The sequence shown here is derived from an EMBL/GenBank/DDBJ whole genome shotgun (WGS) entry which is preliminary data.</text>
</comment>
<sequence>MTKSKKEKERAWTIRKQDQNPHGKVKSFQELEQNKK</sequence>
<proteinExistence type="predicted"/>